<accession>A0A6A6QTL7</accession>
<proteinExistence type="predicted"/>
<sequence>MSLVPIEPAFSQHGTVDWTNLAQIPFNTSMAILGRLADAGLQPLTVAMAQAMGHCLPISVAGEKKLKEAVSSCKAFSSFGTMLWFGIGVRHILRTMVDTSQGASSVALVACLAEGFGPERAAKVLYEMAKLVRVPSNLSPSYDQWVQYAEVCSGLLATSTFGLEVHQLSKLSNYAIPASANHSRDGVSDPDIVNNDTVVRELAEFLVLIGRIQRKELDAVEVLSGPIGIWAAKFCDSFLGLRVVVYSCDGRDIFQNYNTSTETPQIVFQNTPRLERKSRLSLISRVTSLKLGEFVRIGTSHPGRQGDMFFPYSRVRWDNILQGCYGFDALTAFKSEKNGKLQPFAHLFATYALLFHDYLEFPYLTRVKSATSILHQLCKVVPELRCLVPGAEAEIRRIEEQFGSPERITSPEQMIERRLRSPELTNIVRLRGVYFKGPRITEVRSVYAKASRCVHQSCHRFHDGFTGHSGKCLHEECRPGQHGRRDCRAVSLFFTLVLIADLFTNAAFDDDEESEICLSHTGVDLFHNTVTSVLAECGEFPVEGLILLTKASHKYSRRILEGLPEDPRLLNDASLFGTHFELLSGFQASPSNLFSRGGISAMSSSGFVCYVDFLRDPFQSELDCGPVHIARGSIQWEDRTYRMVEDGRSSKSSRPCPTGVKTVAQHQARALVEDKSTSCTSNGMRLLLKTYGKSSQSCPYTADG</sequence>
<protein>
    <submittedName>
        <fullName evidence="1">Uncharacterized protein</fullName>
    </submittedName>
</protein>
<dbReference type="OrthoDB" id="3344043at2759"/>
<name>A0A6A6QTL7_9PEZI</name>
<evidence type="ECO:0000313" key="1">
    <source>
        <dbReference type="EMBL" id="KAF2495454.1"/>
    </source>
</evidence>
<evidence type="ECO:0000313" key="2">
    <source>
        <dbReference type="Proteomes" id="UP000799750"/>
    </source>
</evidence>
<reference evidence="1" key="1">
    <citation type="journal article" date="2020" name="Stud. Mycol.">
        <title>101 Dothideomycetes genomes: a test case for predicting lifestyles and emergence of pathogens.</title>
        <authorList>
            <person name="Haridas S."/>
            <person name="Albert R."/>
            <person name="Binder M."/>
            <person name="Bloem J."/>
            <person name="Labutti K."/>
            <person name="Salamov A."/>
            <person name="Andreopoulos B."/>
            <person name="Baker S."/>
            <person name="Barry K."/>
            <person name="Bills G."/>
            <person name="Bluhm B."/>
            <person name="Cannon C."/>
            <person name="Castanera R."/>
            <person name="Culley D."/>
            <person name="Daum C."/>
            <person name="Ezra D."/>
            <person name="Gonzalez J."/>
            <person name="Henrissat B."/>
            <person name="Kuo A."/>
            <person name="Liang C."/>
            <person name="Lipzen A."/>
            <person name="Lutzoni F."/>
            <person name="Magnuson J."/>
            <person name="Mondo S."/>
            <person name="Nolan M."/>
            <person name="Ohm R."/>
            <person name="Pangilinan J."/>
            <person name="Park H.-J."/>
            <person name="Ramirez L."/>
            <person name="Alfaro M."/>
            <person name="Sun H."/>
            <person name="Tritt A."/>
            <person name="Yoshinaga Y."/>
            <person name="Zwiers L.-H."/>
            <person name="Turgeon B."/>
            <person name="Goodwin S."/>
            <person name="Spatafora J."/>
            <person name="Crous P."/>
            <person name="Grigoriev I."/>
        </authorList>
    </citation>
    <scope>NUCLEOTIDE SEQUENCE</scope>
    <source>
        <strain evidence="1">CBS 269.34</strain>
    </source>
</reference>
<dbReference type="Proteomes" id="UP000799750">
    <property type="component" value="Unassembled WGS sequence"/>
</dbReference>
<dbReference type="AlphaFoldDB" id="A0A6A6QTL7"/>
<organism evidence="1 2">
    <name type="scientific">Lophium mytilinum</name>
    <dbReference type="NCBI Taxonomy" id="390894"/>
    <lineage>
        <taxon>Eukaryota</taxon>
        <taxon>Fungi</taxon>
        <taxon>Dikarya</taxon>
        <taxon>Ascomycota</taxon>
        <taxon>Pezizomycotina</taxon>
        <taxon>Dothideomycetes</taxon>
        <taxon>Pleosporomycetidae</taxon>
        <taxon>Mytilinidiales</taxon>
        <taxon>Mytilinidiaceae</taxon>
        <taxon>Lophium</taxon>
    </lineage>
</organism>
<gene>
    <name evidence="1" type="ORF">BU16DRAFT_618260</name>
</gene>
<keyword evidence="2" id="KW-1185">Reference proteome</keyword>
<dbReference type="EMBL" id="MU004189">
    <property type="protein sequence ID" value="KAF2495454.1"/>
    <property type="molecule type" value="Genomic_DNA"/>
</dbReference>